<evidence type="ECO:0000313" key="1">
    <source>
        <dbReference type="EMBL" id="KAF9643661.1"/>
    </source>
</evidence>
<keyword evidence="2" id="KW-1185">Reference proteome</keyword>
<protein>
    <submittedName>
        <fullName evidence="1">Uncharacterized protein</fullName>
    </submittedName>
</protein>
<gene>
    <name evidence="1" type="ORF">BDM02DRAFT_3191346</name>
</gene>
<reference evidence="1" key="1">
    <citation type="submission" date="2019-10" db="EMBL/GenBank/DDBJ databases">
        <authorList>
            <consortium name="DOE Joint Genome Institute"/>
            <person name="Kuo A."/>
            <person name="Miyauchi S."/>
            <person name="Kiss E."/>
            <person name="Drula E."/>
            <person name="Kohler A."/>
            <person name="Sanchez-Garcia M."/>
            <person name="Andreopoulos B."/>
            <person name="Barry K.W."/>
            <person name="Bonito G."/>
            <person name="Buee M."/>
            <person name="Carver A."/>
            <person name="Chen C."/>
            <person name="Cichocki N."/>
            <person name="Clum A."/>
            <person name="Culley D."/>
            <person name="Crous P.W."/>
            <person name="Fauchery L."/>
            <person name="Girlanda M."/>
            <person name="Hayes R."/>
            <person name="Keri Z."/>
            <person name="Labutti K."/>
            <person name="Lipzen A."/>
            <person name="Lombard V."/>
            <person name="Magnuson J."/>
            <person name="Maillard F."/>
            <person name="Morin E."/>
            <person name="Murat C."/>
            <person name="Nolan M."/>
            <person name="Ohm R."/>
            <person name="Pangilinan J."/>
            <person name="Pereira M."/>
            <person name="Perotto S."/>
            <person name="Peter M."/>
            <person name="Riley R."/>
            <person name="Sitrit Y."/>
            <person name="Stielow B."/>
            <person name="Szollosi G."/>
            <person name="Zifcakova L."/>
            <person name="Stursova M."/>
            <person name="Spatafora J.W."/>
            <person name="Tedersoo L."/>
            <person name="Vaario L.-M."/>
            <person name="Yamada A."/>
            <person name="Yan M."/>
            <person name="Wang P."/>
            <person name="Xu J."/>
            <person name="Bruns T."/>
            <person name="Baldrian P."/>
            <person name="Vilgalys R."/>
            <person name="Henrissat B."/>
            <person name="Grigoriev I.V."/>
            <person name="Hibbett D."/>
            <person name="Nagy L.G."/>
            <person name="Martin F.M."/>
        </authorList>
    </citation>
    <scope>NUCLEOTIDE SEQUENCE</scope>
    <source>
        <strain evidence="1">P2</strain>
    </source>
</reference>
<name>A0ACB6Z229_THEGA</name>
<comment type="caution">
    <text evidence="1">The sequence shown here is derived from an EMBL/GenBank/DDBJ whole genome shotgun (WGS) entry which is preliminary data.</text>
</comment>
<evidence type="ECO:0000313" key="2">
    <source>
        <dbReference type="Proteomes" id="UP000886501"/>
    </source>
</evidence>
<sequence length="209" mass="23743">MSPRWRAQIQDEQQSFLWLWNCHTIAHARGSHMHPYPTPSSIWRRANTPENEDEDFSDLGLNNFVLSHKSLLERGTFHMMEGVEEYNGVVETSIGYTSCIGMMLAKEITLTNNSVGVVLLSTRALEERIGVMSEVIEGLTTNLCRLKRSHEAFKIQMELELANRDLVIGVLRARVNLFTLMEVDLTGEEEVEEVVLGHSSPNAHRHKQG</sequence>
<dbReference type="Proteomes" id="UP000886501">
    <property type="component" value="Unassembled WGS sequence"/>
</dbReference>
<organism evidence="1 2">
    <name type="scientific">Thelephora ganbajun</name>
    <name type="common">Ganba fungus</name>
    <dbReference type="NCBI Taxonomy" id="370292"/>
    <lineage>
        <taxon>Eukaryota</taxon>
        <taxon>Fungi</taxon>
        <taxon>Dikarya</taxon>
        <taxon>Basidiomycota</taxon>
        <taxon>Agaricomycotina</taxon>
        <taxon>Agaricomycetes</taxon>
        <taxon>Thelephorales</taxon>
        <taxon>Thelephoraceae</taxon>
        <taxon>Thelephora</taxon>
    </lineage>
</organism>
<proteinExistence type="predicted"/>
<accession>A0ACB6Z229</accession>
<reference evidence="1" key="2">
    <citation type="journal article" date="2020" name="Nat. Commun.">
        <title>Large-scale genome sequencing of mycorrhizal fungi provides insights into the early evolution of symbiotic traits.</title>
        <authorList>
            <person name="Miyauchi S."/>
            <person name="Kiss E."/>
            <person name="Kuo A."/>
            <person name="Drula E."/>
            <person name="Kohler A."/>
            <person name="Sanchez-Garcia M."/>
            <person name="Morin E."/>
            <person name="Andreopoulos B."/>
            <person name="Barry K.W."/>
            <person name="Bonito G."/>
            <person name="Buee M."/>
            <person name="Carver A."/>
            <person name="Chen C."/>
            <person name="Cichocki N."/>
            <person name="Clum A."/>
            <person name="Culley D."/>
            <person name="Crous P.W."/>
            <person name="Fauchery L."/>
            <person name="Girlanda M."/>
            <person name="Hayes R.D."/>
            <person name="Keri Z."/>
            <person name="LaButti K."/>
            <person name="Lipzen A."/>
            <person name="Lombard V."/>
            <person name="Magnuson J."/>
            <person name="Maillard F."/>
            <person name="Murat C."/>
            <person name="Nolan M."/>
            <person name="Ohm R.A."/>
            <person name="Pangilinan J."/>
            <person name="Pereira M.F."/>
            <person name="Perotto S."/>
            <person name="Peter M."/>
            <person name="Pfister S."/>
            <person name="Riley R."/>
            <person name="Sitrit Y."/>
            <person name="Stielow J.B."/>
            <person name="Szollosi G."/>
            <person name="Zifcakova L."/>
            <person name="Stursova M."/>
            <person name="Spatafora J.W."/>
            <person name="Tedersoo L."/>
            <person name="Vaario L.M."/>
            <person name="Yamada A."/>
            <person name="Yan M."/>
            <person name="Wang P."/>
            <person name="Xu J."/>
            <person name="Bruns T."/>
            <person name="Baldrian P."/>
            <person name="Vilgalys R."/>
            <person name="Dunand C."/>
            <person name="Henrissat B."/>
            <person name="Grigoriev I.V."/>
            <person name="Hibbett D."/>
            <person name="Nagy L.G."/>
            <person name="Martin F.M."/>
        </authorList>
    </citation>
    <scope>NUCLEOTIDE SEQUENCE</scope>
    <source>
        <strain evidence="1">P2</strain>
    </source>
</reference>
<dbReference type="EMBL" id="MU118197">
    <property type="protein sequence ID" value="KAF9643661.1"/>
    <property type="molecule type" value="Genomic_DNA"/>
</dbReference>